<accession>A0A8H8RWS4</accession>
<reference evidence="1 2" key="1">
    <citation type="submission" date="2018-05" db="EMBL/GenBank/DDBJ databases">
        <title>Genome sequencing and assembly of the regulated plant pathogen Lachnellula willkommii and related sister species for the development of diagnostic species identification markers.</title>
        <authorList>
            <person name="Giroux E."/>
            <person name="Bilodeau G."/>
        </authorList>
    </citation>
    <scope>NUCLEOTIDE SEQUENCE [LARGE SCALE GENOMIC DNA]</scope>
    <source>
        <strain evidence="1 2">CBS 197.66</strain>
    </source>
</reference>
<gene>
    <name evidence="1" type="ORF">LSUB1_G003344</name>
</gene>
<evidence type="ECO:0000313" key="1">
    <source>
        <dbReference type="EMBL" id="TVY43383.1"/>
    </source>
</evidence>
<dbReference type="EMBL" id="QGMJ01000066">
    <property type="protein sequence ID" value="TVY43383.1"/>
    <property type="molecule type" value="Genomic_DNA"/>
</dbReference>
<keyword evidence="2" id="KW-1185">Reference proteome</keyword>
<name>A0A8H8RWS4_9HELO</name>
<comment type="caution">
    <text evidence="1">The sequence shown here is derived from an EMBL/GenBank/DDBJ whole genome shotgun (WGS) entry which is preliminary data.</text>
</comment>
<dbReference type="Proteomes" id="UP000462212">
    <property type="component" value="Unassembled WGS sequence"/>
</dbReference>
<protein>
    <submittedName>
        <fullName evidence="1">Uncharacterized protein</fullName>
    </submittedName>
</protein>
<proteinExistence type="predicted"/>
<organism evidence="1 2">
    <name type="scientific">Lachnellula subtilissima</name>
    <dbReference type="NCBI Taxonomy" id="602034"/>
    <lineage>
        <taxon>Eukaryota</taxon>
        <taxon>Fungi</taxon>
        <taxon>Dikarya</taxon>
        <taxon>Ascomycota</taxon>
        <taxon>Pezizomycotina</taxon>
        <taxon>Leotiomycetes</taxon>
        <taxon>Helotiales</taxon>
        <taxon>Lachnaceae</taxon>
        <taxon>Lachnellula</taxon>
    </lineage>
</organism>
<sequence length="82" mass="8464">MENCGGAALAGYARAGPSYSAESNEPPATGGQAAAQALCLLELRHLPGRISDKDLILLSANPYAGVQYGRGKRRSKQGGLGY</sequence>
<dbReference type="AlphaFoldDB" id="A0A8H8RWS4"/>
<evidence type="ECO:0000313" key="2">
    <source>
        <dbReference type="Proteomes" id="UP000462212"/>
    </source>
</evidence>